<evidence type="ECO:0000313" key="2">
    <source>
        <dbReference type="EMBL" id="MCH85311.1"/>
    </source>
</evidence>
<dbReference type="GO" id="GO:0008237">
    <property type="term" value="F:metallopeptidase activity"/>
    <property type="evidence" value="ECO:0007669"/>
    <property type="project" value="UniProtKB-KW"/>
</dbReference>
<keyword evidence="3" id="KW-1185">Reference proteome</keyword>
<feature type="domain" description="ATPase AAA-type core" evidence="1">
    <location>
        <begin position="9"/>
        <end position="62"/>
    </location>
</feature>
<dbReference type="GO" id="GO:0016887">
    <property type="term" value="F:ATP hydrolysis activity"/>
    <property type="evidence" value="ECO:0007669"/>
    <property type="project" value="InterPro"/>
</dbReference>
<dbReference type="GO" id="GO:0005524">
    <property type="term" value="F:ATP binding"/>
    <property type="evidence" value="ECO:0007669"/>
    <property type="project" value="InterPro"/>
</dbReference>
<dbReference type="InterPro" id="IPR003959">
    <property type="entry name" value="ATPase_AAA_core"/>
</dbReference>
<dbReference type="GO" id="GO:0004176">
    <property type="term" value="F:ATP-dependent peptidase activity"/>
    <property type="evidence" value="ECO:0007669"/>
    <property type="project" value="TreeGrafter"/>
</dbReference>
<dbReference type="Proteomes" id="UP000265520">
    <property type="component" value="Unassembled WGS sequence"/>
</dbReference>
<keyword evidence="2" id="KW-0482">Metalloprotease</keyword>
<dbReference type="AlphaFoldDB" id="A0A392MDE1"/>
<protein>
    <submittedName>
        <fullName evidence="2">ATP-dependent zinc metalloprotease FtsH-like</fullName>
    </submittedName>
</protein>
<dbReference type="Pfam" id="PF00004">
    <property type="entry name" value="AAA"/>
    <property type="match status" value="1"/>
</dbReference>
<dbReference type="PANTHER" id="PTHR23076:SF111">
    <property type="entry name" value="INACTIVE ATP-DEPENDENT ZINC METALLOPROTEASE FTSHI 1, CHLOROPLASTIC-RELATED"/>
    <property type="match status" value="1"/>
</dbReference>
<comment type="caution">
    <text evidence="2">The sequence shown here is derived from an EMBL/GenBank/DDBJ whole genome shotgun (WGS) entry which is preliminary data.</text>
</comment>
<proteinExistence type="predicted"/>
<organism evidence="2 3">
    <name type="scientific">Trifolium medium</name>
    <dbReference type="NCBI Taxonomy" id="97028"/>
    <lineage>
        <taxon>Eukaryota</taxon>
        <taxon>Viridiplantae</taxon>
        <taxon>Streptophyta</taxon>
        <taxon>Embryophyta</taxon>
        <taxon>Tracheophyta</taxon>
        <taxon>Spermatophyta</taxon>
        <taxon>Magnoliopsida</taxon>
        <taxon>eudicotyledons</taxon>
        <taxon>Gunneridae</taxon>
        <taxon>Pentapetalae</taxon>
        <taxon>rosids</taxon>
        <taxon>fabids</taxon>
        <taxon>Fabales</taxon>
        <taxon>Fabaceae</taxon>
        <taxon>Papilionoideae</taxon>
        <taxon>50 kb inversion clade</taxon>
        <taxon>NPAAA clade</taxon>
        <taxon>Hologalegina</taxon>
        <taxon>IRL clade</taxon>
        <taxon>Trifolieae</taxon>
        <taxon>Trifolium</taxon>
    </lineage>
</organism>
<dbReference type="GO" id="GO:0006508">
    <property type="term" value="P:proteolysis"/>
    <property type="evidence" value="ECO:0007669"/>
    <property type="project" value="UniProtKB-KW"/>
</dbReference>
<dbReference type="PANTHER" id="PTHR23076">
    <property type="entry name" value="METALLOPROTEASE M41 FTSH"/>
    <property type="match status" value="1"/>
</dbReference>
<accession>A0A392MDE1</accession>
<dbReference type="GO" id="GO:0045037">
    <property type="term" value="P:protein import into chloroplast stroma"/>
    <property type="evidence" value="ECO:0007669"/>
    <property type="project" value="TreeGrafter"/>
</dbReference>
<name>A0A392MDE1_9FABA</name>
<dbReference type="GO" id="GO:0009507">
    <property type="term" value="C:chloroplast"/>
    <property type="evidence" value="ECO:0007669"/>
    <property type="project" value="TreeGrafter"/>
</dbReference>
<gene>
    <name evidence="2" type="ORF">A2U01_0006155</name>
</gene>
<evidence type="ECO:0000313" key="3">
    <source>
        <dbReference type="Proteomes" id="UP000265520"/>
    </source>
</evidence>
<keyword evidence="2" id="KW-0645">Protease</keyword>
<dbReference type="SUPFAM" id="SSF52540">
    <property type="entry name" value="P-loop containing nucleoside triphosphate hydrolases"/>
    <property type="match status" value="1"/>
</dbReference>
<reference evidence="2 3" key="1">
    <citation type="journal article" date="2018" name="Front. Plant Sci.">
        <title>Red Clover (Trifolium pratense) and Zigzag Clover (T. medium) - A Picture of Genomic Similarities and Differences.</title>
        <authorList>
            <person name="Dluhosova J."/>
            <person name="Istvanek J."/>
            <person name="Nedelnik J."/>
            <person name="Repkova J."/>
        </authorList>
    </citation>
    <scope>NUCLEOTIDE SEQUENCE [LARGE SCALE GENOMIC DNA]</scope>
    <source>
        <strain evidence="3">cv. 10/8</strain>
        <tissue evidence="2">Leaf</tissue>
    </source>
</reference>
<dbReference type="InterPro" id="IPR027417">
    <property type="entry name" value="P-loop_NTPase"/>
</dbReference>
<sequence length="76" mass="7920">MGIKPPHGVLLEGPPGCGKTLVAKAIAGEAGVPFYQMAGSEFVEFLVGVGSARIRDLFKRAKLTCIASHAADCSEF</sequence>
<dbReference type="Gene3D" id="3.40.50.300">
    <property type="entry name" value="P-loop containing nucleotide triphosphate hydrolases"/>
    <property type="match status" value="1"/>
</dbReference>
<keyword evidence="2" id="KW-0378">Hydrolase</keyword>
<dbReference type="EMBL" id="LXQA010008266">
    <property type="protein sequence ID" value="MCH85311.1"/>
    <property type="molecule type" value="Genomic_DNA"/>
</dbReference>
<evidence type="ECO:0000259" key="1">
    <source>
        <dbReference type="Pfam" id="PF00004"/>
    </source>
</evidence>